<dbReference type="PRINTS" id="PR01550">
    <property type="entry name" value="TOP6AFAMILY"/>
</dbReference>
<dbReference type="GO" id="GO:0003918">
    <property type="term" value="F:DNA topoisomerase type II (double strand cut, ATP-hydrolyzing) activity"/>
    <property type="evidence" value="ECO:0007669"/>
    <property type="project" value="InterPro"/>
</dbReference>
<dbReference type="GO" id="GO:0003677">
    <property type="term" value="F:DNA binding"/>
    <property type="evidence" value="ECO:0007669"/>
    <property type="project" value="InterPro"/>
</dbReference>
<dbReference type="InterPro" id="IPR002815">
    <property type="entry name" value="Spo11/TopoVI_A"/>
</dbReference>
<dbReference type="PANTHER" id="PTHR10848:SF0">
    <property type="entry name" value="MEIOTIC RECOMBINATION PROTEIN SPO11"/>
    <property type="match status" value="1"/>
</dbReference>
<accession>X1J7E7</accession>
<feature type="domain" description="Topoisomerase 6 subunit A/Spo11 TOPRIM" evidence="1">
    <location>
        <begin position="39"/>
        <end position="212"/>
    </location>
</feature>
<organism evidence="2">
    <name type="scientific">marine sediment metagenome</name>
    <dbReference type="NCBI Taxonomy" id="412755"/>
    <lineage>
        <taxon>unclassified sequences</taxon>
        <taxon>metagenomes</taxon>
        <taxon>ecological metagenomes</taxon>
    </lineage>
</organism>
<dbReference type="SUPFAM" id="SSF56726">
    <property type="entry name" value="DNA topoisomerase IV, alpha subunit"/>
    <property type="match status" value="1"/>
</dbReference>
<dbReference type="Gene3D" id="3.40.1360.10">
    <property type="match status" value="1"/>
</dbReference>
<dbReference type="Pfam" id="PF21180">
    <property type="entry name" value="TOP6A-Spo11_Toprim"/>
    <property type="match status" value="1"/>
</dbReference>
<comment type="caution">
    <text evidence="2">The sequence shown here is derived from an EMBL/GenBank/DDBJ whole genome shotgun (WGS) entry which is preliminary data.</text>
</comment>
<dbReference type="PANTHER" id="PTHR10848">
    <property type="entry name" value="MEIOTIC RECOMBINATION PROTEIN SPO11"/>
    <property type="match status" value="1"/>
</dbReference>
<dbReference type="GO" id="GO:0005694">
    <property type="term" value="C:chromosome"/>
    <property type="evidence" value="ECO:0007669"/>
    <property type="project" value="InterPro"/>
</dbReference>
<dbReference type="GO" id="GO:0006265">
    <property type="term" value="P:DNA topological change"/>
    <property type="evidence" value="ECO:0007669"/>
    <property type="project" value="InterPro"/>
</dbReference>
<dbReference type="CDD" id="cd00223">
    <property type="entry name" value="TOPRIM_TopoIIB_SPO"/>
    <property type="match status" value="1"/>
</dbReference>
<dbReference type="InterPro" id="IPR036078">
    <property type="entry name" value="Spo11/TopoVI_A_sf"/>
</dbReference>
<dbReference type="InterPro" id="IPR004085">
    <property type="entry name" value="TopoVI_A"/>
</dbReference>
<sequence length="218" mass="24793">WKNSFKEKGDLIDCRAIGAGKAISPNIDDIDDFDTDAEMCLVIEKDAVFNRLAEDHFYDYVPSILITAKGQPDIATRQFLKKINDDLNIPIFAIMDADPYGFEIMRVYSVGSKALSFESSHLAVPNIKWLGLLPSDLSQDSGFDIPRSALLKLTSKDIHRSKLMLEEEFVKRKPRWEEQLQILLASGYKAEIQALNARDPQYITNFYLPQKIETGDFI</sequence>
<feature type="non-terminal residue" evidence="2">
    <location>
        <position position="1"/>
    </location>
</feature>
<name>X1J7E7_9ZZZZ</name>
<evidence type="ECO:0000313" key="2">
    <source>
        <dbReference type="EMBL" id="GAH74259.1"/>
    </source>
</evidence>
<reference evidence="2" key="1">
    <citation type="journal article" date="2014" name="Front. Microbiol.">
        <title>High frequency of phylogenetically diverse reductive dehalogenase-homologous genes in deep subseafloor sedimentary metagenomes.</title>
        <authorList>
            <person name="Kawai M."/>
            <person name="Futagami T."/>
            <person name="Toyoda A."/>
            <person name="Takaki Y."/>
            <person name="Nishi S."/>
            <person name="Hori S."/>
            <person name="Arai W."/>
            <person name="Tsubouchi T."/>
            <person name="Morono Y."/>
            <person name="Uchiyama I."/>
            <person name="Ito T."/>
            <person name="Fujiyama A."/>
            <person name="Inagaki F."/>
            <person name="Takami H."/>
        </authorList>
    </citation>
    <scope>NUCLEOTIDE SEQUENCE</scope>
    <source>
        <strain evidence="2">Expedition CK06-06</strain>
    </source>
</reference>
<dbReference type="PRINTS" id="PR01552">
    <property type="entry name" value="TPISMRASE6A"/>
</dbReference>
<dbReference type="InterPro" id="IPR034136">
    <property type="entry name" value="TOPRIM_Topo6A/Spo11"/>
</dbReference>
<protein>
    <recommendedName>
        <fullName evidence="1">Topoisomerase 6 subunit A/Spo11 TOPRIM domain-containing protein</fullName>
    </recommendedName>
</protein>
<dbReference type="AlphaFoldDB" id="X1J7E7"/>
<dbReference type="EMBL" id="BARU01031411">
    <property type="protein sequence ID" value="GAH74259.1"/>
    <property type="molecule type" value="Genomic_DNA"/>
</dbReference>
<gene>
    <name evidence="2" type="ORF">S03H2_49681</name>
</gene>
<proteinExistence type="predicted"/>
<evidence type="ECO:0000259" key="1">
    <source>
        <dbReference type="Pfam" id="PF21180"/>
    </source>
</evidence>